<dbReference type="EMBL" id="LT670844">
    <property type="protein sequence ID" value="SHL80117.1"/>
    <property type="molecule type" value="Genomic_DNA"/>
</dbReference>
<name>A0A1M7DL45_9BRAD</name>
<organism evidence="2 3">
    <name type="scientific">Bradyrhizobium lablabi</name>
    <dbReference type="NCBI Taxonomy" id="722472"/>
    <lineage>
        <taxon>Bacteria</taxon>
        <taxon>Pseudomonadati</taxon>
        <taxon>Pseudomonadota</taxon>
        <taxon>Alphaproteobacteria</taxon>
        <taxon>Hyphomicrobiales</taxon>
        <taxon>Nitrobacteraceae</taxon>
        <taxon>Bradyrhizobium</taxon>
    </lineage>
</organism>
<keyword evidence="1" id="KW-0732">Signal</keyword>
<protein>
    <submittedName>
        <fullName evidence="2">Uncharacterized protein</fullName>
    </submittedName>
</protein>
<evidence type="ECO:0000256" key="1">
    <source>
        <dbReference type="SAM" id="SignalP"/>
    </source>
</evidence>
<proteinExistence type="predicted"/>
<dbReference type="RefSeq" id="WP_154071583.1">
    <property type="nucleotide sequence ID" value="NZ_LT670844.1"/>
</dbReference>
<accession>A0A1M7DL45</accession>
<reference evidence="2 3" key="1">
    <citation type="submission" date="2016-11" db="EMBL/GenBank/DDBJ databases">
        <authorList>
            <person name="Jaros S."/>
            <person name="Januszkiewicz K."/>
            <person name="Wedrychowicz H."/>
        </authorList>
    </citation>
    <scope>NUCLEOTIDE SEQUENCE [LARGE SCALE GENOMIC DNA]</scope>
    <source>
        <strain evidence="2 3">GAS499</strain>
    </source>
</reference>
<evidence type="ECO:0000313" key="3">
    <source>
        <dbReference type="Proteomes" id="UP000189935"/>
    </source>
</evidence>
<dbReference type="Proteomes" id="UP000189935">
    <property type="component" value="Chromosome I"/>
</dbReference>
<evidence type="ECO:0000313" key="2">
    <source>
        <dbReference type="EMBL" id="SHL80117.1"/>
    </source>
</evidence>
<feature type="chain" id="PRO_5009925069" evidence="1">
    <location>
        <begin position="32"/>
        <end position="77"/>
    </location>
</feature>
<gene>
    <name evidence="2" type="ORF">SAMN05444159_6853</name>
</gene>
<dbReference type="OrthoDB" id="8256400at2"/>
<dbReference type="AlphaFoldDB" id="A0A1M7DL45"/>
<feature type="signal peptide" evidence="1">
    <location>
        <begin position="1"/>
        <end position="31"/>
    </location>
</feature>
<sequence>MIYLMGRSARIGFATLVAALVTAGFSGNALAAHKGHRHLHGAVYESHAQLASQQPAQLGPMRYYGGPKSPMWRGPAN</sequence>